<reference evidence="1 2" key="1">
    <citation type="submission" date="2021-05" db="EMBL/GenBank/DDBJ databases">
        <title>A Polyphasic approach of four new species of the genus Ohtaekwangia: Ohtaekwangia histidinii sp. nov., Ohtaekwangia cretensis sp. nov., Ohtaekwangia indiensis sp. nov., Ohtaekwangia reichenbachii sp. nov. from diverse environment.</title>
        <authorList>
            <person name="Octaviana S."/>
        </authorList>
    </citation>
    <scope>NUCLEOTIDE SEQUENCE [LARGE SCALE GENOMIC DNA]</scope>
    <source>
        <strain evidence="1 2">PWU37</strain>
    </source>
</reference>
<keyword evidence="2" id="KW-1185">Reference proteome</keyword>
<evidence type="ECO:0000313" key="2">
    <source>
        <dbReference type="Proteomes" id="UP001319180"/>
    </source>
</evidence>
<evidence type="ECO:0000313" key="1">
    <source>
        <dbReference type="EMBL" id="MBT1686975.1"/>
    </source>
</evidence>
<proteinExistence type="predicted"/>
<accession>A0AAP2GI10</accession>
<protein>
    <submittedName>
        <fullName evidence="1">Uncharacterized protein</fullName>
    </submittedName>
</protein>
<organism evidence="1 2">
    <name type="scientific">Dawidia soli</name>
    <dbReference type="NCBI Taxonomy" id="2782352"/>
    <lineage>
        <taxon>Bacteria</taxon>
        <taxon>Pseudomonadati</taxon>
        <taxon>Bacteroidota</taxon>
        <taxon>Cytophagia</taxon>
        <taxon>Cytophagales</taxon>
        <taxon>Chryseotaleaceae</taxon>
        <taxon>Dawidia</taxon>
    </lineage>
</organism>
<dbReference type="Proteomes" id="UP001319180">
    <property type="component" value="Unassembled WGS sequence"/>
</dbReference>
<dbReference type="RefSeq" id="WP_254090209.1">
    <property type="nucleotide sequence ID" value="NZ_JAHESC010000012.1"/>
</dbReference>
<name>A0AAP2GI10_9BACT</name>
<comment type="caution">
    <text evidence="1">The sequence shown here is derived from an EMBL/GenBank/DDBJ whole genome shotgun (WGS) entry which is preliminary data.</text>
</comment>
<dbReference type="AlphaFoldDB" id="A0AAP2GI10"/>
<gene>
    <name evidence="1" type="ORF">KK078_10425</name>
</gene>
<dbReference type="EMBL" id="JAHESC010000012">
    <property type="protein sequence ID" value="MBT1686975.1"/>
    <property type="molecule type" value="Genomic_DNA"/>
</dbReference>
<sequence length="383" mass="43695">MQTGRLRFTPLFLLIALVYFSCGSAKKAYERGDYYGAVMKAVNKLRSNPDHSKSLDALKNAYPLAVEYFQTQAQNEIASNAAFKWKNSIQYYNSINQMYDAIRACPGCMKAVKNPINVYAEIGPLKEKAAEESYNAGIDALMKGNRNEAKKAYYSFADAQSFVPGYKDVIEYLDKAKEEATLIVVLEQIPVPARYNLSGGFFQDKIEEFVRTNYTEQTFIRFYTPEEMKTIRLKRIDQIMRVQFDDFSVGNSNMKEKEETFTKDSVKVGEAKVAGKTVPVYNTVKAKYTTYRKEIVSSGLLSMVVMDGKTNGVLAHQKFNGQYVWVSQWARFNGDDRALTSQQIALTKQREQQPPVAQDLFLEFTKPIYNQLIPAIKGFYQNY</sequence>